<organism evidence="1">
    <name type="scientific">Ammonifex degensii</name>
    <dbReference type="NCBI Taxonomy" id="42838"/>
    <lineage>
        <taxon>Bacteria</taxon>
        <taxon>Bacillati</taxon>
        <taxon>Bacillota</taxon>
        <taxon>Clostridia</taxon>
        <taxon>Thermoanaerobacterales</taxon>
        <taxon>Thermoanaerobacteraceae</taxon>
        <taxon>Ammonifex</taxon>
    </lineage>
</organism>
<protein>
    <submittedName>
        <fullName evidence="1">Uncharacterized protein</fullName>
    </submittedName>
</protein>
<dbReference type="AlphaFoldDB" id="A0A7C2EIC3"/>
<comment type="caution">
    <text evidence="1">The sequence shown here is derived from an EMBL/GenBank/DDBJ whole genome shotgun (WGS) entry which is preliminary data.</text>
</comment>
<accession>A0A7C2EIC3</accession>
<sequence length="144" mass="16112">MKGFVTSPKAAKVYDFLRRAGPSPFPALLVALGLKPGQLVKALRHLRGAGYAFPARYRGVEFWCLNGTRPTREQEALAWFAARLEEAGGRFEHGTAYFPKGRAVPVLVDGAQVEAGELFCFLEDLREKPLKECVRQKQKRSGRY</sequence>
<evidence type="ECO:0000313" key="1">
    <source>
        <dbReference type="EMBL" id="HEL65270.1"/>
    </source>
</evidence>
<dbReference type="EMBL" id="DSMU01000072">
    <property type="protein sequence ID" value="HEL65270.1"/>
    <property type="molecule type" value="Genomic_DNA"/>
</dbReference>
<reference evidence="1" key="1">
    <citation type="journal article" date="2020" name="mSystems">
        <title>Genome- and Community-Level Interaction Insights into Carbon Utilization and Element Cycling Functions of Hydrothermarchaeota in Hydrothermal Sediment.</title>
        <authorList>
            <person name="Zhou Z."/>
            <person name="Liu Y."/>
            <person name="Xu W."/>
            <person name="Pan J."/>
            <person name="Luo Z.H."/>
            <person name="Li M."/>
        </authorList>
    </citation>
    <scope>NUCLEOTIDE SEQUENCE [LARGE SCALE GENOMIC DNA]</scope>
    <source>
        <strain evidence="1">SpSt-300</strain>
    </source>
</reference>
<name>A0A7C2EIC3_9THEO</name>
<gene>
    <name evidence="1" type="ORF">ENQ34_01125</name>
</gene>
<proteinExistence type="predicted"/>